<keyword evidence="5" id="KW-1185">Reference proteome</keyword>
<dbReference type="GeneID" id="9222878"/>
<dbReference type="OrthoDB" id="4203959at2759"/>
<gene>
    <name evidence="4" type="ORF">MCYG_02682</name>
</gene>
<dbReference type="VEuPathDB" id="FungiDB:MCYG_02682"/>
<dbReference type="Proteomes" id="UP000002035">
    <property type="component" value="Unassembled WGS sequence"/>
</dbReference>
<feature type="transmembrane region" description="Helical" evidence="2">
    <location>
        <begin position="63"/>
        <end position="84"/>
    </location>
</feature>
<organism evidence="4 5">
    <name type="scientific">Arthroderma otae (strain ATCC MYA-4605 / CBS 113480)</name>
    <name type="common">Microsporum canis</name>
    <dbReference type="NCBI Taxonomy" id="554155"/>
    <lineage>
        <taxon>Eukaryota</taxon>
        <taxon>Fungi</taxon>
        <taxon>Dikarya</taxon>
        <taxon>Ascomycota</taxon>
        <taxon>Pezizomycotina</taxon>
        <taxon>Eurotiomycetes</taxon>
        <taxon>Eurotiomycetidae</taxon>
        <taxon>Onygenales</taxon>
        <taxon>Arthrodermataceae</taxon>
        <taxon>Microsporum</taxon>
    </lineage>
</organism>
<keyword evidence="2" id="KW-0472">Membrane</keyword>
<proteinExistence type="predicted"/>
<evidence type="ECO:0000256" key="1">
    <source>
        <dbReference type="SAM" id="MobiDB-lite"/>
    </source>
</evidence>
<keyword evidence="2" id="KW-0812">Transmembrane</keyword>
<reference evidence="5" key="1">
    <citation type="journal article" date="2012" name="MBio">
        <title>Comparative genome analysis of Trichophyton rubrum and related dermatophytes reveals candidate genes involved in infection.</title>
        <authorList>
            <person name="Martinez D.A."/>
            <person name="Oliver B.G."/>
            <person name="Graeser Y."/>
            <person name="Goldberg J.M."/>
            <person name="Li W."/>
            <person name="Martinez-Rossi N.M."/>
            <person name="Monod M."/>
            <person name="Shelest E."/>
            <person name="Barton R.C."/>
            <person name="Birch E."/>
            <person name="Brakhage A.A."/>
            <person name="Chen Z."/>
            <person name="Gurr S.J."/>
            <person name="Heiman D."/>
            <person name="Heitman J."/>
            <person name="Kosti I."/>
            <person name="Rossi A."/>
            <person name="Saif S."/>
            <person name="Samalova M."/>
            <person name="Saunders C.W."/>
            <person name="Shea T."/>
            <person name="Summerbell R.C."/>
            <person name="Xu J."/>
            <person name="Young S."/>
            <person name="Zeng Q."/>
            <person name="Birren B.W."/>
            <person name="Cuomo C.A."/>
            <person name="White T.C."/>
        </authorList>
    </citation>
    <scope>NUCLEOTIDE SEQUENCE [LARGE SCALE GENOMIC DNA]</scope>
    <source>
        <strain evidence="5">ATCC MYA-4605 / CBS 113480</strain>
    </source>
</reference>
<dbReference type="RefSeq" id="XP_002849748.1">
    <property type="nucleotide sequence ID" value="XM_002849702.1"/>
</dbReference>
<dbReference type="OMA" id="CHPLYRE"/>
<dbReference type="eggNOG" id="ENOG502RMXG">
    <property type="taxonomic scope" value="Eukaryota"/>
</dbReference>
<keyword evidence="2" id="KW-1133">Transmembrane helix</keyword>
<name>C5FGH8_ARTOC</name>
<feature type="signal peptide" evidence="3">
    <location>
        <begin position="1"/>
        <end position="24"/>
    </location>
</feature>
<feature type="region of interest" description="Disordered" evidence="1">
    <location>
        <begin position="181"/>
        <end position="247"/>
    </location>
</feature>
<evidence type="ECO:0000256" key="2">
    <source>
        <dbReference type="SAM" id="Phobius"/>
    </source>
</evidence>
<feature type="compositionally biased region" description="Low complexity" evidence="1">
    <location>
        <begin position="194"/>
        <end position="208"/>
    </location>
</feature>
<evidence type="ECO:0000313" key="4">
    <source>
        <dbReference type="EMBL" id="EEQ29863.1"/>
    </source>
</evidence>
<protein>
    <submittedName>
        <fullName evidence="4">Uncharacterized protein</fullName>
    </submittedName>
</protein>
<dbReference type="HOGENOM" id="CLU_098335_0_0_1"/>
<evidence type="ECO:0000313" key="5">
    <source>
        <dbReference type="Proteomes" id="UP000002035"/>
    </source>
</evidence>
<sequence>MLRDLGPLQSAVIFIIIYLQDASATPIDPHIRADSVSPDTLLKLDSQPGTCSENIDLQRKEKLLIGLCAGLGGLLLLSAALYLIMHKKMWYRKLLSREKASRKAEDNGTLPSTHHNLPCHPLYREDIRAASTQMKLTDPQTPTRSSPFTYHPYQAQQPNSYYQPVEVYRALMVPDELLETPIRPPRCSEPNLASSVSSQGQPSTTSQGRRNAVDITAHPVPITHPAQLPIYSPQPRRVGLPVSPKLQ</sequence>
<dbReference type="AlphaFoldDB" id="C5FGH8"/>
<accession>C5FGH8</accession>
<evidence type="ECO:0000256" key="3">
    <source>
        <dbReference type="SAM" id="SignalP"/>
    </source>
</evidence>
<feature type="chain" id="PRO_5002950157" evidence="3">
    <location>
        <begin position="25"/>
        <end position="247"/>
    </location>
</feature>
<dbReference type="EMBL" id="DS995702">
    <property type="protein sequence ID" value="EEQ29863.1"/>
    <property type="molecule type" value="Genomic_DNA"/>
</dbReference>
<keyword evidence="3" id="KW-0732">Signal</keyword>